<dbReference type="InterPro" id="IPR029058">
    <property type="entry name" value="AB_hydrolase_fold"/>
</dbReference>
<comment type="caution">
    <text evidence="2">The sequence shown here is derived from an EMBL/GenBank/DDBJ whole genome shotgun (WGS) entry which is preliminary data.</text>
</comment>
<evidence type="ECO:0000313" key="2">
    <source>
        <dbReference type="EMBL" id="MBE1611768.1"/>
    </source>
</evidence>
<evidence type="ECO:0000313" key="3">
    <source>
        <dbReference type="Proteomes" id="UP000638648"/>
    </source>
</evidence>
<feature type="domain" description="AB hydrolase-1" evidence="1">
    <location>
        <begin position="43"/>
        <end position="277"/>
    </location>
</feature>
<dbReference type="Proteomes" id="UP000638648">
    <property type="component" value="Unassembled WGS sequence"/>
</dbReference>
<dbReference type="InterPro" id="IPR050266">
    <property type="entry name" value="AB_hydrolase_sf"/>
</dbReference>
<keyword evidence="3" id="KW-1185">Reference proteome</keyword>
<dbReference type="EMBL" id="JADBEM010000001">
    <property type="protein sequence ID" value="MBE1611768.1"/>
    <property type="molecule type" value="Genomic_DNA"/>
</dbReference>
<dbReference type="InterPro" id="IPR000073">
    <property type="entry name" value="AB_hydrolase_1"/>
</dbReference>
<gene>
    <name evidence="2" type="ORF">HEB94_008616</name>
</gene>
<proteinExistence type="predicted"/>
<sequence length="298" mass="31318">MSTPRFLEIPNGVVTRRLVTTRGTFAALEAVPPRGDRAPGSTVLLLPGWTGSKEDFLSLLLPLTLRGRRVVAVDQRGQFETPGPDDPAAYRLEELGLDALALAGALDAGPVHLVGHSFGGLIARAAVLAAPGAFTSLTLLGSGPSGLTGQRAGLLSLMVEAIPTQGLPAVYAAKRELERMEGVEDPPPAIEEFLARRFRANNPVSLTEITRQLVNAPDLVAELASVGLPTHVACGVDDDAWSPDDQRQMAARLAAHFTLIPDAGHSPAVDQPDATAAILTDYWDALARSTQPVGNNAP</sequence>
<dbReference type="PANTHER" id="PTHR43798">
    <property type="entry name" value="MONOACYLGLYCEROL LIPASE"/>
    <property type="match status" value="1"/>
</dbReference>
<accession>A0A927N698</accession>
<dbReference type="SUPFAM" id="SSF53474">
    <property type="entry name" value="alpha/beta-Hydrolases"/>
    <property type="match status" value="1"/>
</dbReference>
<protein>
    <submittedName>
        <fullName evidence="2">Pimeloyl-ACP methyl ester carboxylesterase</fullName>
    </submittedName>
</protein>
<organism evidence="2 3">
    <name type="scientific">Actinopolymorpha pittospori</name>
    <dbReference type="NCBI Taxonomy" id="648752"/>
    <lineage>
        <taxon>Bacteria</taxon>
        <taxon>Bacillati</taxon>
        <taxon>Actinomycetota</taxon>
        <taxon>Actinomycetes</taxon>
        <taxon>Propionibacteriales</taxon>
        <taxon>Actinopolymorphaceae</taxon>
        <taxon>Actinopolymorpha</taxon>
    </lineage>
</organism>
<evidence type="ECO:0000259" key="1">
    <source>
        <dbReference type="Pfam" id="PF12697"/>
    </source>
</evidence>
<dbReference type="Gene3D" id="3.40.50.1820">
    <property type="entry name" value="alpha/beta hydrolase"/>
    <property type="match status" value="1"/>
</dbReference>
<dbReference type="RefSeq" id="WP_192754928.1">
    <property type="nucleotide sequence ID" value="NZ_BAABJL010000176.1"/>
</dbReference>
<dbReference type="GO" id="GO:0003824">
    <property type="term" value="F:catalytic activity"/>
    <property type="evidence" value="ECO:0007669"/>
    <property type="project" value="UniProtKB-ARBA"/>
</dbReference>
<dbReference type="AlphaFoldDB" id="A0A927N698"/>
<name>A0A927N698_9ACTN</name>
<reference evidence="2" key="1">
    <citation type="submission" date="2020-10" db="EMBL/GenBank/DDBJ databases">
        <title>Sequencing the genomes of 1000 actinobacteria strains.</title>
        <authorList>
            <person name="Klenk H.-P."/>
        </authorList>
    </citation>
    <scope>NUCLEOTIDE SEQUENCE</scope>
    <source>
        <strain evidence="2">DSM 45354</strain>
    </source>
</reference>
<dbReference type="Pfam" id="PF12697">
    <property type="entry name" value="Abhydrolase_6"/>
    <property type="match status" value="1"/>
</dbReference>